<dbReference type="PANTHER" id="PTHR42862">
    <property type="entry name" value="DELTA-1-PYRROLINE-5-CARBOXYLATE DEHYDROGENASE 1, ISOFORM A-RELATED"/>
    <property type="match status" value="1"/>
</dbReference>
<dbReference type="Pfam" id="PF00171">
    <property type="entry name" value="Aldedh"/>
    <property type="match status" value="1"/>
</dbReference>
<evidence type="ECO:0000259" key="3">
    <source>
        <dbReference type="Pfam" id="PF00171"/>
    </source>
</evidence>
<keyword evidence="1" id="KW-0560">Oxidoreductase</keyword>
<dbReference type="Gene3D" id="3.40.309.10">
    <property type="entry name" value="Aldehyde Dehydrogenase, Chain A, domain 2"/>
    <property type="match status" value="1"/>
</dbReference>
<keyword evidence="5" id="KW-1185">Reference proteome</keyword>
<accession>A0ABW3N3A1</accession>
<dbReference type="RefSeq" id="WP_386054409.1">
    <property type="nucleotide sequence ID" value="NZ_JBHTKH010000017.1"/>
</dbReference>
<organism evidence="4 5">
    <name type="scientific">Terrabacter terrigena</name>
    <dbReference type="NCBI Taxonomy" id="574718"/>
    <lineage>
        <taxon>Bacteria</taxon>
        <taxon>Bacillati</taxon>
        <taxon>Actinomycetota</taxon>
        <taxon>Actinomycetes</taxon>
        <taxon>Micrococcales</taxon>
        <taxon>Intrasporangiaceae</taxon>
        <taxon>Terrabacter</taxon>
    </lineage>
</organism>
<evidence type="ECO:0000256" key="1">
    <source>
        <dbReference type="ARBA" id="ARBA00023002"/>
    </source>
</evidence>
<evidence type="ECO:0000313" key="4">
    <source>
        <dbReference type="EMBL" id="MFD1056339.1"/>
    </source>
</evidence>
<proteinExistence type="predicted"/>
<dbReference type="PANTHER" id="PTHR42862:SF1">
    <property type="entry name" value="DELTA-1-PYRROLINE-5-CARBOXYLATE DEHYDROGENASE 2, ISOFORM A-RELATED"/>
    <property type="match status" value="1"/>
</dbReference>
<name>A0ABW3N3A1_9MICO</name>
<sequence>MTAPATTPTHALLDTHAGVLDEIRQALTTRSWYSRYPESPSPRVYGESAATEGLNAYEAHLQQPYAALSSQPTDGAFVGSEVSPYGPALGATYPALDVDAAFEAAKAAIPAWRDAGPQVRAAVCVEIVDRINKRSFEIANAVMHTSGQPFVMSFQAGGPHAQDRAIEAVAAGLVEQERVPASVVSEKPGRDREGNPAPTRMQKDYRIVPRGIALVIGCNTFPTWNAYPGIFASLVTGNPVVVKPHPRAVLPLAISVEVAREVLSEAGFDAALVQLAPEGDGQGLARTLAERDDVAIIDYTGGPTFGAWLEQQAGARGALVYTEKAGINSIVIDSTDDLKGMLGNLAFSLTLYSGQMCTAPQNLYVPADGIDTDEGHLSFDDFGDRLAGAVGRLTGDDTKAVELLGATVNDQVRSNADSLGRLASDAGGRVVLDSRRVTHPTYADAVVRAPGLVALDVAREDVYTQECFGPVGFLIRTASTEQSLAQLADTVHEHGAMTAAVYSTSEDVLDAARDAAAAGGVALSENLTGQIFVNQTAAFSDLHGTGANPAANAAYTDAAFVANRFRVITSRRHV</sequence>
<protein>
    <submittedName>
        <fullName evidence="4">Phenylacetic acid degradation protein PaaN</fullName>
    </submittedName>
</protein>
<reference evidence="5" key="1">
    <citation type="journal article" date="2019" name="Int. J. Syst. Evol. Microbiol.">
        <title>The Global Catalogue of Microorganisms (GCM) 10K type strain sequencing project: providing services to taxonomists for standard genome sequencing and annotation.</title>
        <authorList>
            <consortium name="The Broad Institute Genomics Platform"/>
            <consortium name="The Broad Institute Genome Sequencing Center for Infectious Disease"/>
            <person name="Wu L."/>
            <person name="Ma J."/>
        </authorList>
    </citation>
    <scope>NUCLEOTIDE SEQUENCE [LARGE SCALE GENOMIC DNA]</scope>
    <source>
        <strain evidence="5">CCUG 57508</strain>
    </source>
</reference>
<dbReference type="InterPro" id="IPR016161">
    <property type="entry name" value="Ald_DH/histidinol_DH"/>
</dbReference>
<dbReference type="InterPro" id="IPR016163">
    <property type="entry name" value="Ald_DH_C"/>
</dbReference>
<gene>
    <name evidence="4" type="primary">paaN</name>
    <name evidence="4" type="ORF">ACFQ2V_18660</name>
</gene>
<keyword evidence="2" id="KW-0520">NAD</keyword>
<comment type="caution">
    <text evidence="4">The sequence shown here is derived from an EMBL/GenBank/DDBJ whole genome shotgun (WGS) entry which is preliminary data.</text>
</comment>
<evidence type="ECO:0000256" key="2">
    <source>
        <dbReference type="ARBA" id="ARBA00023027"/>
    </source>
</evidence>
<dbReference type="EMBL" id="JBHTKH010000017">
    <property type="protein sequence ID" value="MFD1056339.1"/>
    <property type="molecule type" value="Genomic_DNA"/>
</dbReference>
<dbReference type="InterPro" id="IPR015590">
    <property type="entry name" value="Aldehyde_DH_dom"/>
</dbReference>
<dbReference type="Gene3D" id="3.40.605.10">
    <property type="entry name" value="Aldehyde Dehydrogenase, Chain A, domain 1"/>
    <property type="match status" value="1"/>
</dbReference>
<evidence type="ECO:0000313" key="5">
    <source>
        <dbReference type="Proteomes" id="UP001597046"/>
    </source>
</evidence>
<dbReference type="InterPro" id="IPR050485">
    <property type="entry name" value="Proline_metab_enzyme"/>
</dbReference>
<dbReference type="NCBIfam" id="TIGR02288">
    <property type="entry name" value="PaaN_2"/>
    <property type="match status" value="1"/>
</dbReference>
<dbReference type="InterPro" id="IPR016162">
    <property type="entry name" value="Ald_DH_N"/>
</dbReference>
<feature type="domain" description="Aldehyde dehydrogenase" evidence="3">
    <location>
        <begin position="96"/>
        <end position="530"/>
    </location>
</feature>
<dbReference type="SUPFAM" id="SSF53720">
    <property type="entry name" value="ALDH-like"/>
    <property type="match status" value="1"/>
</dbReference>
<dbReference type="Proteomes" id="UP001597046">
    <property type="component" value="Unassembled WGS sequence"/>
</dbReference>
<dbReference type="InterPro" id="IPR011975">
    <property type="entry name" value="PaaN_2"/>
</dbReference>